<dbReference type="GO" id="GO:0015288">
    <property type="term" value="F:porin activity"/>
    <property type="evidence" value="ECO:0007669"/>
    <property type="project" value="TreeGrafter"/>
</dbReference>
<dbReference type="PANTHER" id="PTHR30026:SF20">
    <property type="entry name" value="OUTER MEMBRANE PROTEIN TOLC"/>
    <property type="match status" value="1"/>
</dbReference>
<evidence type="ECO:0000256" key="8">
    <source>
        <dbReference type="SAM" id="Coils"/>
    </source>
</evidence>
<dbReference type="GO" id="GO:0009279">
    <property type="term" value="C:cell outer membrane"/>
    <property type="evidence" value="ECO:0007669"/>
    <property type="project" value="UniProtKB-SubCell"/>
</dbReference>
<evidence type="ECO:0000313" key="10">
    <source>
        <dbReference type="EMBL" id="MBA9076294.1"/>
    </source>
</evidence>
<reference evidence="10 11" key="1">
    <citation type="submission" date="2020-08" db="EMBL/GenBank/DDBJ databases">
        <title>Genomic Encyclopedia of Type Strains, Phase IV (KMG-IV): sequencing the most valuable type-strain genomes for metagenomic binning, comparative biology and taxonomic classification.</title>
        <authorList>
            <person name="Goeker M."/>
        </authorList>
    </citation>
    <scope>NUCLEOTIDE SEQUENCE [LARGE SCALE GENOMIC DNA]</scope>
    <source>
        <strain evidence="10 11">DSM 29854</strain>
    </source>
</reference>
<keyword evidence="6" id="KW-0472">Membrane</keyword>
<evidence type="ECO:0000313" key="11">
    <source>
        <dbReference type="Proteomes" id="UP000563094"/>
    </source>
</evidence>
<dbReference type="InterPro" id="IPR051906">
    <property type="entry name" value="TolC-like"/>
</dbReference>
<dbReference type="InterPro" id="IPR003423">
    <property type="entry name" value="OMP_efflux"/>
</dbReference>
<dbReference type="GO" id="GO:1990281">
    <property type="term" value="C:efflux pump complex"/>
    <property type="evidence" value="ECO:0007669"/>
    <property type="project" value="TreeGrafter"/>
</dbReference>
<evidence type="ECO:0000256" key="6">
    <source>
        <dbReference type="ARBA" id="ARBA00023136"/>
    </source>
</evidence>
<evidence type="ECO:0000256" key="1">
    <source>
        <dbReference type="ARBA" id="ARBA00004442"/>
    </source>
</evidence>
<sequence>MKRVTLLVSALLGYLLVPLGAMAQDTSTQSPPVNGTLTLQQCVEYALKNQAQVRQSQLDEEIGERQIKAQLSGWLPQITAQFAAAHNIQRQQMVFEGVARPIGTNYTSNVLLQANQTLYSNDLLLASRAANFTRTALDQNTKATKINTVVDVSKAFFNVLLTQEQLRILDENIIRLEKQFRDARAQYEQGLVDKTDYQRASITLASTRADRKRAQENIKARTAVLQELMGVPVGSDLQLAYDYNQMQQNIQVDTTQQVSFANRVEFQQLQTQRQIQVLNTRYYRWGFLPNASLYGNYNPLFFSDNFSDLYSKAYPTSQVGLQVAIPIFQGGQRLQNMRISELRETRLDLDIQNLQRRINTEYQTSLANYKSDYNDWITLQSNLQLAEEVYNVIKLQYNEGIKTYLDLIVAETDLRTAQLNYYNALYSVLSSKLDVQRALGTIAVD</sequence>
<dbReference type="EMBL" id="JACJIQ010000003">
    <property type="protein sequence ID" value="MBA9076294.1"/>
    <property type="molecule type" value="Genomic_DNA"/>
</dbReference>
<dbReference type="AlphaFoldDB" id="A0A839G9W4"/>
<evidence type="ECO:0000256" key="7">
    <source>
        <dbReference type="ARBA" id="ARBA00023237"/>
    </source>
</evidence>
<evidence type="ECO:0000256" key="2">
    <source>
        <dbReference type="ARBA" id="ARBA00007613"/>
    </source>
</evidence>
<evidence type="ECO:0000256" key="9">
    <source>
        <dbReference type="SAM" id="SignalP"/>
    </source>
</evidence>
<protein>
    <submittedName>
        <fullName evidence="10">Outer membrane protein TolC</fullName>
    </submittedName>
</protein>
<accession>A0A839G9W4</accession>
<keyword evidence="9" id="KW-0732">Signal</keyword>
<dbReference type="Pfam" id="PF02321">
    <property type="entry name" value="OEP"/>
    <property type="match status" value="2"/>
</dbReference>
<comment type="similarity">
    <text evidence="2">Belongs to the outer membrane factor (OMF) (TC 1.B.17) family.</text>
</comment>
<keyword evidence="4" id="KW-1134">Transmembrane beta strand</keyword>
<evidence type="ECO:0000256" key="5">
    <source>
        <dbReference type="ARBA" id="ARBA00022692"/>
    </source>
</evidence>
<organism evidence="10 11">
    <name type="scientific">Rufibacter quisquiliarum</name>
    <dbReference type="NCBI Taxonomy" id="1549639"/>
    <lineage>
        <taxon>Bacteria</taxon>
        <taxon>Pseudomonadati</taxon>
        <taxon>Bacteroidota</taxon>
        <taxon>Cytophagia</taxon>
        <taxon>Cytophagales</taxon>
        <taxon>Hymenobacteraceae</taxon>
        <taxon>Rufibacter</taxon>
    </lineage>
</organism>
<name>A0A839G9W4_9BACT</name>
<comment type="subcellular location">
    <subcellularLocation>
        <location evidence="1">Cell outer membrane</location>
    </subcellularLocation>
</comment>
<keyword evidence="8" id="KW-0175">Coiled coil</keyword>
<evidence type="ECO:0000256" key="3">
    <source>
        <dbReference type="ARBA" id="ARBA00022448"/>
    </source>
</evidence>
<keyword evidence="11" id="KW-1185">Reference proteome</keyword>
<comment type="caution">
    <text evidence="10">The sequence shown here is derived from an EMBL/GenBank/DDBJ whole genome shotgun (WGS) entry which is preliminary data.</text>
</comment>
<dbReference type="GO" id="GO:0015562">
    <property type="term" value="F:efflux transmembrane transporter activity"/>
    <property type="evidence" value="ECO:0007669"/>
    <property type="project" value="InterPro"/>
</dbReference>
<dbReference type="RefSeq" id="WP_182512127.1">
    <property type="nucleotide sequence ID" value="NZ_JACJIQ010000003.1"/>
</dbReference>
<feature type="signal peptide" evidence="9">
    <location>
        <begin position="1"/>
        <end position="23"/>
    </location>
</feature>
<keyword evidence="5" id="KW-0812">Transmembrane</keyword>
<feature type="coiled-coil region" evidence="8">
    <location>
        <begin position="159"/>
        <end position="217"/>
    </location>
</feature>
<dbReference type="Gene3D" id="1.20.1600.10">
    <property type="entry name" value="Outer membrane efflux proteins (OEP)"/>
    <property type="match status" value="1"/>
</dbReference>
<evidence type="ECO:0000256" key="4">
    <source>
        <dbReference type="ARBA" id="ARBA00022452"/>
    </source>
</evidence>
<proteinExistence type="inferred from homology"/>
<feature type="chain" id="PRO_5032334144" evidence="9">
    <location>
        <begin position="24"/>
        <end position="445"/>
    </location>
</feature>
<gene>
    <name evidence="10" type="ORF">FHS90_000998</name>
</gene>
<keyword evidence="3" id="KW-0813">Transport</keyword>
<dbReference type="Proteomes" id="UP000563094">
    <property type="component" value="Unassembled WGS sequence"/>
</dbReference>
<dbReference type="SUPFAM" id="SSF56954">
    <property type="entry name" value="Outer membrane efflux proteins (OEP)"/>
    <property type="match status" value="1"/>
</dbReference>
<keyword evidence="7" id="KW-0998">Cell outer membrane</keyword>
<dbReference type="PANTHER" id="PTHR30026">
    <property type="entry name" value="OUTER MEMBRANE PROTEIN TOLC"/>
    <property type="match status" value="1"/>
</dbReference>